<reference evidence="3" key="2">
    <citation type="submission" date="2021-02" db="EMBL/GenBank/DDBJ databases">
        <authorList>
            <person name="Kimball J.A."/>
            <person name="Haas M.W."/>
            <person name="Macchietto M."/>
            <person name="Kono T."/>
            <person name="Duquette J."/>
            <person name="Shao M."/>
        </authorList>
    </citation>
    <scope>NUCLEOTIDE SEQUENCE</scope>
    <source>
        <tissue evidence="3">Fresh leaf tissue</tissue>
    </source>
</reference>
<evidence type="ECO:0000313" key="3">
    <source>
        <dbReference type="EMBL" id="KAG8050173.1"/>
    </source>
</evidence>
<comment type="caution">
    <text evidence="3">The sequence shown here is derived from an EMBL/GenBank/DDBJ whole genome shotgun (WGS) entry which is preliminary data.</text>
</comment>
<dbReference type="InterPro" id="IPR003604">
    <property type="entry name" value="Matrin/U1-like-C_Znf_C2H2"/>
</dbReference>
<dbReference type="Pfam" id="PF12874">
    <property type="entry name" value="zf-met"/>
    <property type="match status" value="1"/>
</dbReference>
<gene>
    <name evidence="3" type="ORF">GUJ93_ZPchr0009g1864</name>
</gene>
<proteinExistence type="predicted"/>
<dbReference type="PANTHER" id="PTHR47487:SF11">
    <property type="entry name" value="OS09G0421800 PROTEIN"/>
    <property type="match status" value="1"/>
</dbReference>
<dbReference type="PANTHER" id="PTHR47487">
    <property type="entry name" value="OS06G0651300 PROTEIN-RELATED"/>
    <property type="match status" value="1"/>
</dbReference>
<organism evidence="3 4">
    <name type="scientific">Zizania palustris</name>
    <name type="common">Northern wild rice</name>
    <dbReference type="NCBI Taxonomy" id="103762"/>
    <lineage>
        <taxon>Eukaryota</taxon>
        <taxon>Viridiplantae</taxon>
        <taxon>Streptophyta</taxon>
        <taxon>Embryophyta</taxon>
        <taxon>Tracheophyta</taxon>
        <taxon>Spermatophyta</taxon>
        <taxon>Magnoliopsida</taxon>
        <taxon>Liliopsida</taxon>
        <taxon>Poales</taxon>
        <taxon>Poaceae</taxon>
        <taxon>BOP clade</taxon>
        <taxon>Oryzoideae</taxon>
        <taxon>Oryzeae</taxon>
        <taxon>Zizaniinae</taxon>
        <taxon>Zizania</taxon>
    </lineage>
</organism>
<reference evidence="3" key="1">
    <citation type="journal article" date="2021" name="bioRxiv">
        <title>Whole Genome Assembly and Annotation of Northern Wild Rice, Zizania palustris L., Supports a Whole Genome Duplication in the Zizania Genus.</title>
        <authorList>
            <person name="Haas M."/>
            <person name="Kono T."/>
            <person name="Macchietto M."/>
            <person name="Millas R."/>
            <person name="McGilp L."/>
            <person name="Shao M."/>
            <person name="Duquette J."/>
            <person name="Hirsch C.N."/>
            <person name="Kimball J."/>
        </authorList>
    </citation>
    <scope>NUCLEOTIDE SEQUENCE</scope>
    <source>
        <tissue evidence="3">Fresh leaf tissue</tissue>
    </source>
</reference>
<feature type="region of interest" description="Disordered" evidence="1">
    <location>
        <begin position="111"/>
        <end position="148"/>
    </location>
</feature>
<dbReference type="GO" id="GO:0003676">
    <property type="term" value="F:nucleic acid binding"/>
    <property type="evidence" value="ECO:0007669"/>
    <property type="project" value="InterPro"/>
</dbReference>
<dbReference type="SMART" id="SM00451">
    <property type="entry name" value="ZnF_U1"/>
    <property type="match status" value="2"/>
</dbReference>
<keyword evidence="4" id="KW-1185">Reference proteome</keyword>
<feature type="region of interest" description="Disordered" evidence="1">
    <location>
        <begin position="160"/>
        <end position="206"/>
    </location>
</feature>
<dbReference type="InterPro" id="IPR013087">
    <property type="entry name" value="Znf_C2H2_type"/>
</dbReference>
<sequence>MRRVEFARRVHSALAAGGDDGNRRFPTPPPANASPAPARGDDSSAALARRREQLLWELHKMKFRRELLLCELAETDCAIAARFAGGSQPTSTLAWPQGDLLPSSHTASHTAREYAWRGEPSTPLPSPWDESHPHALAAPRSSDREPPWWCRSPTAVTIPVYPHVRSPSPIPQDGDEKKEHGGTSGSSARAPPVQQPAPHAEWHSQPLPIKEETTVQETVFQTEANADVKPVLLSLGLTPRSQCAMGQEKEEREIATDGHAMQLLGESIGKSSEQPMPTESITSDWIDEEIAPFDDQKRVEFTAEFTPERRFSGLKRQLTAATSPSPVKKLRSQENYNCSLCQVTMTCLHDLVEHRASVLHRSNLTPLQSGKKTILGTLTNTEAESSKWNWSSAAYYQANYTSESDSQKHLGGSGRRHRDENMVVLAPPHAGGGRGARNEEESKRGASGGADAADPRRKTAASQSWTFCEVCSVRCSSEKVMLSHLAGKKHREMSHLAGKNHREMRRPQDRS</sequence>
<dbReference type="AlphaFoldDB" id="A0A8J5RJ48"/>
<feature type="domain" description="C2H2-type" evidence="2">
    <location>
        <begin position="338"/>
        <end position="360"/>
    </location>
</feature>
<dbReference type="EMBL" id="JAAALK010000289">
    <property type="protein sequence ID" value="KAG8050173.1"/>
    <property type="molecule type" value="Genomic_DNA"/>
</dbReference>
<dbReference type="OrthoDB" id="434647at2759"/>
<dbReference type="PROSITE" id="PS00028">
    <property type="entry name" value="ZINC_FINGER_C2H2_1"/>
    <property type="match status" value="1"/>
</dbReference>
<dbReference type="SMART" id="SM00355">
    <property type="entry name" value="ZnF_C2H2"/>
    <property type="match status" value="2"/>
</dbReference>
<protein>
    <recommendedName>
        <fullName evidence="2">C2H2-type domain-containing protein</fullName>
    </recommendedName>
</protein>
<evidence type="ECO:0000259" key="2">
    <source>
        <dbReference type="PROSITE" id="PS00028"/>
    </source>
</evidence>
<dbReference type="GO" id="GO:0008270">
    <property type="term" value="F:zinc ion binding"/>
    <property type="evidence" value="ECO:0007669"/>
    <property type="project" value="InterPro"/>
</dbReference>
<feature type="region of interest" description="Disordered" evidence="1">
    <location>
        <begin position="402"/>
        <end position="459"/>
    </location>
</feature>
<evidence type="ECO:0000256" key="1">
    <source>
        <dbReference type="SAM" id="MobiDB-lite"/>
    </source>
</evidence>
<evidence type="ECO:0000313" key="4">
    <source>
        <dbReference type="Proteomes" id="UP000729402"/>
    </source>
</evidence>
<feature type="region of interest" description="Disordered" evidence="1">
    <location>
        <begin position="486"/>
        <end position="511"/>
    </location>
</feature>
<feature type="compositionally biased region" description="Basic residues" evidence="1">
    <location>
        <begin position="486"/>
        <end position="504"/>
    </location>
</feature>
<dbReference type="Proteomes" id="UP000729402">
    <property type="component" value="Unassembled WGS sequence"/>
</dbReference>
<feature type="region of interest" description="Disordered" evidence="1">
    <location>
        <begin position="13"/>
        <end position="45"/>
    </location>
</feature>
<name>A0A8J5RJ48_ZIZPA</name>
<feature type="region of interest" description="Disordered" evidence="1">
    <location>
        <begin position="87"/>
        <end position="106"/>
    </location>
</feature>
<accession>A0A8J5RJ48</accession>